<protein>
    <recommendedName>
        <fullName evidence="4">Peptidoglycan hydrolase</fullName>
    </recommendedName>
</protein>
<name>A0A1H3WLV6_BIZPA</name>
<dbReference type="PANTHER" id="PTHR33308:SF9">
    <property type="entry name" value="PEPTIDOGLYCAN HYDROLASE FLGJ"/>
    <property type="match status" value="1"/>
</dbReference>
<dbReference type="SMART" id="SM00257">
    <property type="entry name" value="LysM"/>
    <property type="match status" value="1"/>
</dbReference>
<proteinExistence type="predicted"/>
<dbReference type="RefSeq" id="WP_092132375.1">
    <property type="nucleotide sequence ID" value="NZ_FNQK01000003.1"/>
</dbReference>
<evidence type="ECO:0000313" key="7">
    <source>
        <dbReference type="Proteomes" id="UP000198846"/>
    </source>
</evidence>
<evidence type="ECO:0000256" key="4">
    <source>
        <dbReference type="ARBA" id="ARBA00032108"/>
    </source>
</evidence>
<dbReference type="SUPFAM" id="SSF54106">
    <property type="entry name" value="LysM domain"/>
    <property type="match status" value="1"/>
</dbReference>
<dbReference type="CDD" id="cd00118">
    <property type="entry name" value="LysM"/>
    <property type="match status" value="1"/>
</dbReference>
<dbReference type="FunFam" id="1.10.530.10:FF:000060">
    <property type="entry name" value="Predicted protein"/>
    <property type="match status" value="1"/>
</dbReference>
<dbReference type="EMBL" id="FNQK01000003">
    <property type="protein sequence ID" value="SDZ88157.1"/>
    <property type="molecule type" value="Genomic_DNA"/>
</dbReference>
<evidence type="ECO:0000256" key="2">
    <source>
        <dbReference type="ARBA" id="ARBA00022638"/>
    </source>
</evidence>
<dbReference type="GO" id="GO:0031640">
    <property type="term" value="P:killing of cells of another organism"/>
    <property type="evidence" value="ECO:0007669"/>
    <property type="project" value="UniProtKB-KW"/>
</dbReference>
<dbReference type="InterPro" id="IPR002901">
    <property type="entry name" value="MGlyc_endo_b_GlcNAc-like_dom"/>
</dbReference>
<dbReference type="SMART" id="SM00047">
    <property type="entry name" value="LYZ2"/>
    <property type="match status" value="1"/>
</dbReference>
<dbReference type="Pfam" id="PF01476">
    <property type="entry name" value="LysM"/>
    <property type="match status" value="1"/>
</dbReference>
<dbReference type="PROSITE" id="PS51782">
    <property type="entry name" value="LYSM"/>
    <property type="match status" value="1"/>
</dbReference>
<dbReference type="PROSITE" id="PS51257">
    <property type="entry name" value="PROKAR_LIPOPROTEIN"/>
    <property type="match status" value="1"/>
</dbReference>
<dbReference type="GO" id="GO:0004040">
    <property type="term" value="F:amidase activity"/>
    <property type="evidence" value="ECO:0007669"/>
    <property type="project" value="InterPro"/>
</dbReference>
<dbReference type="Gene3D" id="1.10.530.10">
    <property type="match status" value="1"/>
</dbReference>
<keyword evidence="3 6" id="KW-0378">Hydrolase</keyword>
<dbReference type="InterPro" id="IPR018392">
    <property type="entry name" value="LysM"/>
</dbReference>
<gene>
    <name evidence="6" type="ORF">SAMN04487990_103171</name>
</gene>
<dbReference type="InterPro" id="IPR036779">
    <property type="entry name" value="LysM_dom_sf"/>
</dbReference>
<accession>A0A1H3WLV6</accession>
<dbReference type="STRING" id="283786.SAMN04487990_103171"/>
<keyword evidence="2" id="KW-0081">Bacteriolytic enzyme</keyword>
<dbReference type="Pfam" id="PF01832">
    <property type="entry name" value="Glucosaminidase"/>
    <property type="match status" value="1"/>
</dbReference>
<dbReference type="PANTHER" id="PTHR33308">
    <property type="entry name" value="PEPTIDOGLYCAN HYDROLASE FLGJ"/>
    <property type="match status" value="1"/>
</dbReference>
<dbReference type="InterPro" id="IPR051056">
    <property type="entry name" value="Glycosyl_Hydrolase_73"/>
</dbReference>
<feature type="domain" description="LysM" evidence="5">
    <location>
        <begin position="226"/>
        <end position="269"/>
    </location>
</feature>
<keyword evidence="1" id="KW-0929">Antimicrobial</keyword>
<dbReference type="OrthoDB" id="977752at2"/>
<evidence type="ECO:0000256" key="1">
    <source>
        <dbReference type="ARBA" id="ARBA00022529"/>
    </source>
</evidence>
<evidence type="ECO:0000256" key="3">
    <source>
        <dbReference type="ARBA" id="ARBA00022801"/>
    </source>
</evidence>
<evidence type="ECO:0000313" key="6">
    <source>
        <dbReference type="EMBL" id="SDZ88157.1"/>
    </source>
</evidence>
<dbReference type="AlphaFoldDB" id="A0A1H3WLV6"/>
<dbReference type="Gene3D" id="3.10.350.10">
    <property type="entry name" value="LysM domain"/>
    <property type="match status" value="1"/>
</dbReference>
<keyword evidence="7" id="KW-1185">Reference proteome</keyword>
<sequence>MKKIFTIICLSVLVLSCGSRKKVVTSKTKTKTERVTRQPKTPTEEKVVIAAPKEESKPVSSGYANATEAYIANYSGIAKDEMRDYGIPASITLAQGILESGSGNGRLSVEANNHFGIKCHREWTGDKIYHDDDAAQECFRKYKHSKYSFRDHSLFLKERKRYAGLFKLAIDDYEAWAKGLKAAGYATDRKYPDKLISLIERYQLYQYDLEVLGKTPAKRPVVKNEDKHIVVAGDTLYSLSRKYNMTVKELQELNGLKSNELAIGQELYIK</sequence>
<evidence type="ECO:0000259" key="5">
    <source>
        <dbReference type="PROSITE" id="PS51782"/>
    </source>
</evidence>
<organism evidence="6 7">
    <name type="scientific">Bizionia paragorgiae</name>
    <dbReference type="NCBI Taxonomy" id="283786"/>
    <lineage>
        <taxon>Bacteria</taxon>
        <taxon>Pseudomonadati</taxon>
        <taxon>Bacteroidota</taxon>
        <taxon>Flavobacteriia</taxon>
        <taxon>Flavobacteriales</taxon>
        <taxon>Flavobacteriaceae</taxon>
        <taxon>Bizionia</taxon>
    </lineage>
</organism>
<dbReference type="GO" id="GO:0042742">
    <property type="term" value="P:defense response to bacterium"/>
    <property type="evidence" value="ECO:0007669"/>
    <property type="project" value="UniProtKB-KW"/>
</dbReference>
<dbReference type="Proteomes" id="UP000198846">
    <property type="component" value="Unassembled WGS sequence"/>
</dbReference>
<reference evidence="7" key="1">
    <citation type="submission" date="2016-10" db="EMBL/GenBank/DDBJ databases">
        <authorList>
            <person name="Varghese N."/>
            <person name="Submissions S."/>
        </authorList>
    </citation>
    <scope>NUCLEOTIDE SEQUENCE [LARGE SCALE GENOMIC DNA]</scope>
    <source>
        <strain evidence="7">DSM 23842</strain>
    </source>
</reference>